<keyword evidence="4 7" id="KW-1133">Transmembrane helix</keyword>
<evidence type="ECO:0000256" key="5">
    <source>
        <dbReference type="ARBA" id="ARBA00023136"/>
    </source>
</evidence>
<dbReference type="AlphaFoldDB" id="A0A075AXL6"/>
<feature type="region of interest" description="Disordered" evidence="6">
    <location>
        <begin position="1"/>
        <end position="23"/>
    </location>
</feature>
<comment type="similarity">
    <text evidence="2">Belongs to the CCC1 family.</text>
</comment>
<name>A0A075AXL6_ROZAC</name>
<feature type="transmembrane region" description="Helical" evidence="7">
    <location>
        <begin position="244"/>
        <end position="266"/>
    </location>
</feature>
<reference evidence="8 9" key="1">
    <citation type="journal article" date="2013" name="Curr. Biol.">
        <title>Shared signatures of parasitism and phylogenomics unite Cryptomycota and microsporidia.</title>
        <authorList>
            <person name="James T.Y."/>
            <person name="Pelin A."/>
            <person name="Bonen L."/>
            <person name="Ahrendt S."/>
            <person name="Sain D."/>
            <person name="Corradi N."/>
            <person name="Stajich J.E."/>
        </authorList>
    </citation>
    <scope>NUCLEOTIDE SEQUENCE [LARGE SCALE GENOMIC DNA]</scope>
    <source>
        <strain evidence="8 9">CSF55</strain>
    </source>
</reference>
<dbReference type="OrthoDB" id="73465at2759"/>
<feature type="transmembrane region" description="Helical" evidence="7">
    <location>
        <begin position="182"/>
        <end position="202"/>
    </location>
</feature>
<evidence type="ECO:0000313" key="9">
    <source>
        <dbReference type="Proteomes" id="UP000030755"/>
    </source>
</evidence>
<dbReference type="Pfam" id="PF01988">
    <property type="entry name" value="VIT1"/>
    <property type="match status" value="1"/>
</dbReference>
<evidence type="ECO:0000256" key="4">
    <source>
        <dbReference type="ARBA" id="ARBA00022989"/>
    </source>
</evidence>
<dbReference type="OMA" id="SRIGWLR"/>
<evidence type="ECO:0000256" key="3">
    <source>
        <dbReference type="ARBA" id="ARBA00022692"/>
    </source>
</evidence>
<evidence type="ECO:0000256" key="1">
    <source>
        <dbReference type="ARBA" id="ARBA00004127"/>
    </source>
</evidence>
<dbReference type="GO" id="GO:0005384">
    <property type="term" value="F:manganese ion transmembrane transporter activity"/>
    <property type="evidence" value="ECO:0007669"/>
    <property type="project" value="InterPro"/>
</dbReference>
<organism evidence="8 9">
    <name type="scientific">Rozella allomycis (strain CSF55)</name>
    <dbReference type="NCBI Taxonomy" id="988480"/>
    <lineage>
        <taxon>Eukaryota</taxon>
        <taxon>Fungi</taxon>
        <taxon>Fungi incertae sedis</taxon>
        <taxon>Cryptomycota</taxon>
        <taxon>Cryptomycota incertae sedis</taxon>
        <taxon>Rozella</taxon>
    </lineage>
</organism>
<feature type="transmembrane region" description="Helical" evidence="7">
    <location>
        <begin position="80"/>
        <end position="100"/>
    </location>
</feature>
<keyword evidence="5 7" id="KW-0472">Membrane</keyword>
<gene>
    <name evidence="8" type="ORF">O9G_001213</name>
</gene>
<dbReference type="InterPro" id="IPR008217">
    <property type="entry name" value="Ccc1_fam"/>
</dbReference>
<evidence type="ECO:0000256" key="6">
    <source>
        <dbReference type="SAM" id="MobiDB-lite"/>
    </source>
</evidence>
<dbReference type="Proteomes" id="UP000030755">
    <property type="component" value="Unassembled WGS sequence"/>
</dbReference>
<dbReference type="STRING" id="988480.A0A075AXL6"/>
<dbReference type="CDD" id="cd02432">
    <property type="entry name" value="Nodulin-21_like_1"/>
    <property type="match status" value="1"/>
</dbReference>
<comment type="subcellular location">
    <subcellularLocation>
        <location evidence="1">Endomembrane system</location>
        <topology evidence="1">Multi-pass membrane protein</topology>
    </subcellularLocation>
</comment>
<feature type="compositionally biased region" description="Basic and acidic residues" evidence="6">
    <location>
        <begin position="14"/>
        <end position="23"/>
    </location>
</feature>
<dbReference type="HOGENOM" id="CLU_038957_3_0_1"/>
<evidence type="ECO:0000313" key="8">
    <source>
        <dbReference type="EMBL" id="EPZ33462.1"/>
    </source>
</evidence>
<sequence length="267" mass="28413">MTTSNRFSDIESPLLEHEDAESVKSDDTLHSFGHEHYSHRAPWLRAALLGANDGLVSTGSLILGVAAATKSPNIEHDATLISGIAGLVAGSMAMLCGEYISVSSQRDSELADIEAERREHAKGPRQRENELKELIRIYEKRGLSHELAVQVATELSKGDVVAVHARDELGIDVDDLANPVQAALASCISFAVGAGVPLISLIVSSVPYWRMIAVVISCTFFLAFFGAIGSYVGGAPLWKGAVRVLIGGWMAMTITFVVGTWAGGIVA</sequence>
<evidence type="ECO:0000256" key="2">
    <source>
        <dbReference type="ARBA" id="ARBA00007049"/>
    </source>
</evidence>
<dbReference type="GO" id="GO:0012505">
    <property type="term" value="C:endomembrane system"/>
    <property type="evidence" value="ECO:0007669"/>
    <property type="project" value="UniProtKB-SubCell"/>
</dbReference>
<evidence type="ECO:0000256" key="7">
    <source>
        <dbReference type="SAM" id="Phobius"/>
    </source>
</evidence>
<feature type="transmembrane region" description="Helical" evidence="7">
    <location>
        <begin position="208"/>
        <end position="232"/>
    </location>
</feature>
<dbReference type="GO" id="GO:0030026">
    <property type="term" value="P:intracellular manganese ion homeostasis"/>
    <property type="evidence" value="ECO:0007669"/>
    <property type="project" value="InterPro"/>
</dbReference>
<accession>A0A075AXL6</accession>
<keyword evidence="3 7" id="KW-0812">Transmembrane</keyword>
<protein>
    <submittedName>
        <fullName evidence="8">DUF125 domain-containing protein</fullName>
    </submittedName>
</protein>
<proteinExistence type="inferred from homology"/>
<dbReference type="EMBL" id="KE561054">
    <property type="protein sequence ID" value="EPZ33462.1"/>
    <property type="molecule type" value="Genomic_DNA"/>
</dbReference>
<keyword evidence="9" id="KW-1185">Reference proteome</keyword>
<dbReference type="PANTHER" id="PTHR31851">
    <property type="entry name" value="FE(2+)/MN(2+) TRANSPORTER PCL1"/>
    <property type="match status" value="1"/>
</dbReference>